<dbReference type="GO" id="GO:0005634">
    <property type="term" value="C:nucleus"/>
    <property type="evidence" value="ECO:0007669"/>
    <property type="project" value="TreeGrafter"/>
</dbReference>
<protein>
    <submittedName>
        <fullName evidence="3">CHAD domain-containing protein</fullName>
    </submittedName>
    <submittedName>
        <fullName evidence="2">DUF3847 domain-containing protein</fullName>
    </submittedName>
</protein>
<organism evidence="2">
    <name type="scientific">Strongyloides stercoralis</name>
    <name type="common">Threadworm</name>
    <dbReference type="NCBI Taxonomy" id="6248"/>
    <lineage>
        <taxon>Eukaryota</taxon>
        <taxon>Metazoa</taxon>
        <taxon>Ecdysozoa</taxon>
        <taxon>Nematoda</taxon>
        <taxon>Chromadorea</taxon>
        <taxon>Rhabditida</taxon>
        <taxon>Tylenchina</taxon>
        <taxon>Panagrolaimomorpha</taxon>
        <taxon>Strongyloidoidea</taxon>
        <taxon>Strongyloididae</taxon>
        <taxon>Strongyloides</taxon>
    </lineage>
</organism>
<dbReference type="PANTHER" id="PTHR23325:SF1">
    <property type="entry name" value="SERUM RESPONSE FACTOR-BINDING PROTEIN 1"/>
    <property type="match status" value="1"/>
</dbReference>
<dbReference type="WBParaSite" id="SSTP_0000619000.1">
    <property type="protein sequence ID" value="SSTP_0000619000.1"/>
    <property type="gene ID" value="SSTP_0000619000"/>
</dbReference>
<dbReference type="WBParaSite" id="TCONS_00007944.p1">
    <property type="protein sequence ID" value="TCONS_00007944.p1"/>
    <property type="gene ID" value="XLOC_005957"/>
</dbReference>
<reference evidence="2" key="1">
    <citation type="submission" date="2015-08" db="UniProtKB">
        <authorList>
            <consortium name="WormBaseParasite"/>
        </authorList>
    </citation>
    <scope>IDENTIFICATION</scope>
</reference>
<proteinExistence type="predicted"/>
<dbReference type="InterPro" id="IPR037393">
    <property type="entry name" value="Bud22/SRFB1"/>
</dbReference>
<evidence type="ECO:0000313" key="3">
    <source>
        <dbReference type="WBParaSite" id="TCONS_00007944.p1"/>
    </source>
</evidence>
<dbReference type="STRING" id="6248.A0A0K0E9K8"/>
<evidence type="ECO:0000313" key="1">
    <source>
        <dbReference type="Proteomes" id="UP000035681"/>
    </source>
</evidence>
<dbReference type="AlphaFoldDB" id="A0A0K0E9K8"/>
<keyword evidence="1" id="KW-1185">Reference proteome</keyword>
<name>A0A0K0E9K8_STRER</name>
<dbReference type="GO" id="GO:0030490">
    <property type="term" value="P:maturation of SSU-rRNA"/>
    <property type="evidence" value="ECO:0007669"/>
    <property type="project" value="TreeGrafter"/>
</dbReference>
<dbReference type="GO" id="GO:0030686">
    <property type="term" value="C:90S preribosome"/>
    <property type="evidence" value="ECO:0007669"/>
    <property type="project" value="TreeGrafter"/>
</dbReference>
<evidence type="ECO:0000313" key="2">
    <source>
        <dbReference type="WBParaSite" id="SSTP_0000619000.1"/>
    </source>
</evidence>
<dbReference type="Proteomes" id="UP000035681">
    <property type="component" value="Unplaced"/>
</dbReference>
<dbReference type="PANTHER" id="PTHR23325">
    <property type="entry name" value="SERUM RESPONSE FACTOR-BINDING"/>
    <property type="match status" value="1"/>
</dbReference>
<sequence>MSTLDPKKLNEKIISLRKVIKKAKVHLFRHHVRAISKLKKLEKADNSVKIGRLEEELNAIKNIKPDLFSKMALVNTKTKNELLTNLKGKTPEERVEAKLLFVPVFEKEIDNFREKYPKWHQEVPFFLQRFGMIAKERKAKASGEETIVHN</sequence>
<accession>A0A0K0E9K8</accession>